<protein>
    <submittedName>
        <fullName evidence="1">Uncharacterized protein</fullName>
    </submittedName>
</protein>
<evidence type="ECO:0000313" key="2">
    <source>
        <dbReference type="Proteomes" id="UP000032141"/>
    </source>
</evidence>
<evidence type="ECO:0000313" key="1">
    <source>
        <dbReference type="EnsemblPlants" id="Bo9g037110.1"/>
    </source>
</evidence>
<sequence length="111" mass="12618">MTLFVKWLCGLHLIWENKKRHSIRRVRAGIGLSEMPNVKNWEAVKRMSLCENGIYLLLGSPKCPQVTTFLVKSAGVRSISSEFFEYMQKLVVLDLSHNGDLSELPNQLASL</sequence>
<keyword evidence="2" id="KW-1185">Reference proteome</keyword>
<reference evidence="1 2" key="1">
    <citation type="journal article" date="2014" name="Genome Biol.">
        <title>Transcriptome and methylome profiling reveals relics of genome dominance in the mesopolyploid Brassica oleracea.</title>
        <authorList>
            <person name="Parkin I.A."/>
            <person name="Koh C."/>
            <person name="Tang H."/>
            <person name="Robinson S.J."/>
            <person name="Kagale S."/>
            <person name="Clarke W.E."/>
            <person name="Town C.D."/>
            <person name="Nixon J."/>
            <person name="Krishnakumar V."/>
            <person name="Bidwell S.L."/>
            <person name="Denoeud F."/>
            <person name="Belcram H."/>
            <person name="Links M.G."/>
            <person name="Just J."/>
            <person name="Clarke C."/>
            <person name="Bender T."/>
            <person name="Huebert T."/>
            <person name="Mason A.S."/>
            <person name="Pires J.C."/>
            <person name="Barker G."/>
            <person name="Moore J."/>
            <person name="Walley P.G."/>
            <person name="Manoli S."/>
            <person name="Batley J."/>
            <person name="Edwards D."/>
            <person name="Nelson M.N."/>
            <person name="Wang X."/>
            <person name="Paterson A.H."/>
            <person name="King G."/>
            <person name="Bancroft I."/>
            <person name="Chalhoub B."/>
            <person name="Sharpe A.G."/>
        </authorList>
    </citation>
    <scope>NUCLEOTIDE SEQUENCE</scope>
    <source>
        <strain evidence="1 2">cv. TO1000</strain>
    </source>
</reference>
<proteinExistence type="predicted"/>
<dbReference type="AlphaFoldDB" id="A0A0D3E4S0"/>
<dbReference type="Gene3D" id="3.80.10.10">
    <property type="entry name" value="Ribonuclease Inhibitor"/>
    <property type="match status" value="1"/>
</dbReference>
<dbReference type="STRING" id="109376.A0A0D3E4S0"/>
<dbReference type="EnsemblPlants" id="Bo9g037110.1">
    <property type="protein sequence ID" value="Bo9g037110.1"/>
    <property type="gene ID" value="Bo9g037110"/>
</dbReference>
<dbReference type="eggNOG" id="KOG4658">
    <property type="taxonomic scope" value="Eukaryota"/>
</dbReference>
<dbReference type="InterPro" id="IPR032675">
    <property type="entry name" value="LRR_dom_sf"/>
</dbReference>
<name>A0A0D3E4S0_BRAOL</name>
<dbReference type="Gramene" id="Bo9g037110.1">
    <property type="protein sequence ID" value="Bo9g037110.1"/>
    <property type="gene ID" value="Bo9g037110"/>
</dbReference>
<organism evidence="1 2">
    <name type="scientific">Brassica oleracea var. oleracea</name>
    <dbReference type="NCBI Taxonomy" id="109376"/>
    <lineage>
        <taxon>Eukaryota</taxon>
        <taxon>Viridiplantae</taxon>
        <taxon>Streptophyta</taxon>
        <taxon>Embryophyta</taxon>
        <taxon>Tracheophyta</taxon>
        <taxon>Spermatophyta</taxon>
        <taxon>Magnoliopsida</taxon>
        <taxon>eudicotyledons</taxon>
        <taxon>Gunneridae</taxon>
        <taxon>Pentapetalae</taxon>
        <taxon>rosids</taxon>
        <taxon>malvids</taxon>
        <taxon>Brassicales</taxon>
        <taxon>Brassicaceae</taxon>
        <taxon>Brassiceae</taxon>
        <taxon>Brassica</taxon>
    </lineage>
</organism>
<dbReference type="SUPFAM" id="SSF52058">
    <property type="entry name" value="L domain-like"/>
    <property type="match status" value="1"/>
</dbReference>
<dbReference type="Proteomes" id="UP000032141">
    <property type="component" value="Chromosome C9"/>
</dbReference>
<accession>A0A0D3E4S0</accession>
<reference evidence="1" key="2">
    <citation type="submission" date="2015-03" db="UniProtKB">
        <authorList>
            <consortium name="EnsemblPlants"/>
        </authorList>
    </citation>
    <scope>IDENTIFICATION</scope>
</reference>
<dbReference type="HOGENOM" id="CLU_2161960_0_0_1"/>